<proteinExistence type="predicted"/>
<dbReference type="RefSeq" id="WP_015932213.1">
    <property type="nucleotide sequence ID" value="NC_011894.1"/>
</dbReference>
<organism evidence="1 2">
    <name type="scientific">Methylobacterium nodulans (strain LMG 21967 / CNCM I-2342 / ORS 2060)</name>
    <dbReference type="NCBI Taxonomy" id="460265"/>
    <lineage>
        <taxon>Bacteria</taxon>
        <taxon>Pseudomonadati</taxon>
        <taxon>Pseudomonadota</taxon>
        <taxon>Alphaproteobacteria</taxon>
        <taxon>Hyphomicrobiales</taxon>
        <taxon>Methylobacteriaceae</taxon>
        <taxon>Methylobacterium</taxon>
    </lineage>
</organism>
<dbReference type="STRING" id="460265.Mnod_5785"/>
<dbReference type="EMBL" id="CP001349">
    <property type="protein sequence ID" value="ACL60614.1"/>
    <property type="molecule type" value="Genomic_DNA"/>
</dbReference>
<evidence type="ECO:0000313" key="1">
    <source>
        <dbReference type="EMBL" id="ACL60614.1"/>
    </source>
</evidence>
<reference evidence="1 2" key="1">
    <citation type="submission" date="2009-01" db="EMBL/GenBank/DDBJ databases">
        <title>Complete sequence of chromosome of Methylobacterium nodulans ORS 2060.</title>
        <authorList>
            <consortium name="US DOE Joint Genome Institute"/>
            <person name="Lucas S."/>
            <person name="Copeland A."/>
            <person name="Lapidus A."/>
            <person name="Glavina del Rio T."/>
            <person name="Dalin E."/>
            <person name="Tice H."/>
            <person name="Bruce D."/>
            <person name="Goodwin L."/>
            <person name="Pitluck S."/>
            <person name="Sims D."/>
            <person name="Brettin T."/>
            <person name="Detter J.C."/>
            <person name="Han C."/>
            <person name="Larimer F."/>
            <person name="Land M."/>
            <person name="Hauser L."/>
            <person name="Kyrpides N."/>
            <person name="Ivanova N."/>
            <person name="Marx C.J."/>
            <person name="Richardson P."/>
        </authorList>
    </citation>
    <scope>NUCLEOTIDE SEQUENCE [LARGE SCALE GENOMIC DNA]</scope>
    <source>
        <strain evidence="2">LMG 21967 / CNCM I-2342 / ORS 2060</strain>
    </source>
</reference>
<dbReference type="AlphaFoldDB" id="B8IRR4"/>
<sequence length="155" mass="17594">MREPANFFDEIADAQIAAPVKRKLTKTEERRFKAREAEKELQDEQKLGKLYRRWRREKRDALLNGPHGSAIADLLSFMAGMTLDAAPALIERVRSAGWIRDLSADQRFDLLFLIGNGIASCRVRHGLTPFEDEIPWTQAPKAFAQIKSLMGLDGQ</sequence>
<dbReference type="HOGENOM" id="CLU_132602_0_0_5"/>
<gene>
    <name evidence="1" type="ordered locus">Mnod_5785</name>
</gene>
<dbReference type="KEGG" id="mno:Mnod_5785"/>
<dbReference type="Proteomes" id="UP000008207">
    <property type="component" value="Chromosome"/>
</dbReference>
<accession>B8IRR4</accession>
<evidence type="ECO:0000313" key="2">
    <source>
        <dbReference type="Proteomes" id="UP000008207"/>
    </source>
</evidence>
<keyword evidence="2" id="KW-1185">Reference proteome</keyword>
<name>B8IRR4_METNO</name>
<protein>
    <submittedName>
        <fullName evidence="1">Uncharacterized protein</fullName>
    </submittedName>
</protein>